<gene>
    <name evidence="8" type="ORF">GCM10022281_17210</name>
</gene>
<dbReference type="EMBL" id="BAABBR010000001">
    <property type="protein sequence ID" value="GAA4037146.1"/>
    <property type="molecule type" value="Genomic_DNA"/>
</dbReference>
<evidence type="ECO:0000256" key="4">
    <source>
        <dbReference type="ARBA" id="ARBA00022946"/>
    </source>
</evidence>
<keyword evidence="9" id="KW-1185">Reference proteome</keyword>
<evidence type="ECO:0000256" key="2">
    <source>
        <dbReference type="ARBA" id="ARBA00022448"/>
    </source>
</evidence>
<protein>
    <submittedName>
        <fullName evidence="8">ETC complex I subunit</fullName>
    </submittedName>
</protein>
<dbReference type="PANTHER" id="PTHR12219">
    <property type="entry name" value="NADH-UBIQUINONE OXIDOREDUCTASE"/>
    <property type="match status" value="1"/>
</dbReference>
<feature type="region of interest" description="Disordered" evidence="7">
    <location>
        <begin position="1"/>
        <end position="22"/>
    </location>
</feature>
<accession>A0ABP7U780</accession>
<evidence type="ECO:0000256" key="5">
    <source>
        <dbReference type="ARBA" id="ARBA00022982"/>
    </source>
</evidence>
<dbReference type="RefSeq" id="WP_344696664.1">
    <property type="nucleotide sequence ID" value="NZ_BAABBR010000001.1"/>
</dbReference>
<evidence type="ECO:0000256" key="6">
    <source>
        <dbReference type="ARBA" id="ARBA00023136"/>
    </source>
</evidence>
<dbReference type="Proteomes" id="UP001424459">
    <property type="component" value="Unassembled WGS sequence"/>
</dbReference>
<comment type="caution">
    <text evidence="8">The sequence shown here is derived from an EMBL/GenBank/DDBJ whole genome shotgun (WGS) entry which is preliminary data.</text>
</comment>
<keyword evidence="2" id="KW-0813">Transport</keyword>
<sequence>MPTARIIEQDRKTTQSGRAKAGKWTLEFESDRAQKHDPLTGWVGNASTSTQVRLAFATKELAIAYAEKNGFDYHVVTAPPVKLKLQAYADNFR</sequence>
<dbReference type="Gene3D" id="3.30.160.190">
    <property type="entry name" value="atu1810 like domain"/>
    <property type="match status" value="1"/>
</dbReference>
<keyword evidence="3" id="KW-0679">Respiratory chain</keyword>
<dbReference type="InterPro" id="IPR006885">
    <property type="entry name" value="NADH_UbQ_FeS_4_mit-like"/>
</dbReference>
<evidence type="ECO:0000256" key="7">
    <source>
        <dbReference type="SAM" id="MobiDB-lite"/>
    </source>
</evidence>
<organism evidence="8 9">
    <name type="scientific">Sphingomonas rosea</name>
    <dbReference type="NCBI Taxonomy" id="335605"/>
    <lineage>
        <taxon>Bacteria</taxon>
        <taxon>Pseudomonadati</taxon>
        <taxon>Pseudomonadota</taxon>
        <taxon>Alphaproteobacteria</taxon>
        <taxon>Sphingomonadales</taxon>
        <taxon>Sphingomonadaceae</taxon>
        <taxon>Sphingomonas</taxon>
    </lineage>
</organism>
<evidence type="ECO:0000313" key="9">
    <source>
        <dbReference type="Proteomes" id="UP001424459"/>
    </source>
</evidence>
<dbReference type="Pfam" id="PF04800">
    <property type="entry name" value="NDUS4"/>
    <property type="match status" value="1"/>
</dbReference>
<name>A0ABP7U780_9SPHN</name>
<keyword evidence="4" id="KW-0809">Transit peptide</keyword>
<comment type="subcellular location">
    <subcellularLocation>
        <location evidence="1">Membrane</location>
    </subcellularLocation>
</comment>
<dbReference type="InterPro" id="IPR038532">
    <property type="entry name" value="NDUFS4-like_sf"/>
</dbReference>
<dbReference type="PANTHER" id="PTHR12219:SF8">
    <property type="entry name" value="NADH DEHYDROGENASE [UBIQUINONE] IRON-SULFUR PROTEIN 4, MITOCHONDRIAL"/>
    <property type="match status" value="1"/>
</dbReference>
<evidence type="ECO:0000256" key="3">
    <source>
        <dbReference type="ARBA" id="ARBA00022660"/>
    </source>
</evidence>
<evidence type="ECO:0000313" key="8">
    <source>
        <dbReference type="EMBL" id="GAA4037146.1"/>
    </source>
</evidence>
<keyword evidence="5" id="KW-0249">Electron transport</keyword>
<evidence type="ECO:0000256" key="1">
    <source>
        <dbReference type="ARBA" id="ARBA00004370"/>
    </source>
</evidence>
<keyword evidence="6" id="KW-0472">Membrane</keyword>
<reference evidence="9" key="1">
    <citation type="journal article" date="2019" name="Int. J. Syst. Evol. Microbiol.">
        <title>The Global Catalogue of Microorganisms (GCM) 10K type strain sequencing project: providing services to taxonomists for standard genome sequencing and annotation.</title>
        <authorList>
            <consortium name="The Broad Institute Genomics Platform"/>
            <consortium name="The Broad Institute Genome Sequencing Center for Infectious Disease"/>
            <person name="Wu L."/>
            <person name="Ma J."/>
        </authorList>
    </citation>
    <scope>NUCLEOTIDE SEQUENCE [LARGE SCALE GENOMIC DNA]</scope>
    <source>
        <strain evidence="9">JCM 17564</strain>
    </source>
</reference>
<proteinExistence type="predicted"/>